<reference evidence="2" key="1">
    <citation type="journal article" date="2014" name="Front. Microbiol.">
        <title>High frequency of phylogenetically diverse reductive dehalogenase-homologous genes in deep subseafloor sedimentary metagenomes.</title>
        <authorList>
            <person name="Kawai M."/>
            <person name="Futagami T."/>
            <person name="Toyoda A."/>
            <person name="Takaki Y."/>
            <person name="Nishi S."/>
            <person name="Hori S."/>
            <person name="Arai W."/>
            <person name="Tsubouchi T."/>
            <person name="Morono Y."/>
            <person name="Uchiyama I."/>
            <person name="Ito T."/>
            <person name="Fujiyama A."/>
            <person name="Inagaki F."/>
            <person name="Takami H."/>
        </authorList>
    </citation>
    <scope>NUCLEOTIDE SEQUENCE</scope>
    <source>
        <strain evidence="2">Expedition CK06-06</strain>
    </source>
</reference>
<sequence length="228" mass="24542">MADDVVLIAGTKFFHETVNGAVSTWNRVPRMKQIGAIGEKSDPKDKTTLEDEIKKYGSGLRDAADKNLKLQYIPFQEEGDEFYDDYVLQQAFITRARNEEEFNVRVDWPAGETNGFLLKTLGFEWDEGTQEDYKMATISGKQNSRVVYSLLAPTGTLTVAVAGTTQLTPVTVPTGINTDLGTVYWSSSDVAIATVSASGLVTGAGAGTANITAEFRGVVSAVAAVVVS</sequence>
<protein>
    <recommendedName>
        <fullName evidence="1">BIG2 domain-containing protein</fullName>
    </recommendedName>
</protein>
<dbReference type="EMBL" id="BARW01024807">
    <property type="protein sequence ID" value="GAI96117.1"/>
    <property type="molecule type" value="Genomic_DNA"/>
</dbReference>
<dbReference type="Pfam" id="PF02368">
    <property type="entry name" value="Big_2"/>
    <property type="match status" value="1"/>
</dbReference>
<dbReference type="SUPFAM" id="SSF49373">
    <property type="entry name" value="Invasin/intimin cell-adhesion fragments"/>
    <property type="match status" value="1"/>
</dbReference>
<accession>X1SSS6</accession>
<dbReference type="AlphaFoldDB" id="X1SSS6"/>
<gene>
    <name evidence="2" type="ORF">S12H4_40814</name>
</gene>
<dbReference type="Gene3D" id="2.60.40.1080">
    <property type="match status" value="1"/>
</dbReference>
<evidence type="ECO:0000313" key="2">
    <source>
        <dbReference type="EMBL" id="GAI96117.1"/>
    </source>
</evidence>
<dbReference type="InterPro" id="IPR008964">
    <property type="entry name" value="Invasin/intimin_cell_adhesion"/>
</dbReference>
<feature type="domain" description="BIG2" evidence="1">
    <location>
        <begin position="156"/>
        <end position="213"/>
    </location>
</feature>
<dbReference type="Gene3D" id="4.10.410.40">
    <property type="match status" value="1"/>
</dbReference>
<proteinExistence type="predicted"/>
<name>X1SSS6_9ZZZZ</name>
<organism evidence="2">
    <name type="scientific">marine sediment metagenome</name>
    <dbReference type="NCBI Taxonomy" id="412755"/>
    <lineage>
        <taxon>unclassified sequences</taxon>
        <taxon>metagenomes</taxon>
        <taxon>ecological metagenomes</taxon>
    </lineage>
</organism>
<comment type="caution">
    <text evidence="2">The sequence shown here is derived from an EMBL/GenBank/DDBJ whole genome shotgun (WGS) entry which is preliminary data.</text>
</comment>
<evidence type="ECO:0000259" key="1">
    <source>
        <dbReference type="Pfam" id="PF02368"/>
    </source>
</evidence>
<dbReference type="InterPro" id="IPR003343">
    <property type="entry name" value="Big_2"/>
</dbReference>